<dbReference type="Gene3D" id="2.70.130.10">
    <property type="entry name" value="Mannose-6-phosphate receptor binding domain"/>
    <property type="match status" value="1"/>
</dbReference>
<feature type="compositionally biased region" description="Acidic residues" evidence="5">
    <location>
        <begin position="301"/>
        <end position="315"/>
    </location>
</feature>
<dbReference type="Pfam" id="PF13015">
    <property type="entry name" value="PRKCSH_1"/>
    <property type="match status" value="1"/>
</dbReference>
<dbReference type="GO" id="GO:0006491">
    <property type="term" value="P:N-glycan processing"/>
    <property type="evidence" value="ECO:0007669"/>
    <property type="project" value="TreeGrafter"/>
</dbReference>
<dbReference type="AlphaFoldDB" id="A0A0D2VJD0"/>
<dbReference type="SUPFAM" id="SSF50911">
    <property type="entry name" value="Mannose 6-phosphate receptor domain"/>
    <property type="match status" value="1"/>
</dbReference>
<feature type="compositionally biased region" description="Polar residues" evidence="5">
    <location>
        <begin position="192"/>
        <end position="205"/>
    </location>
</feature>
<evidence type="ECO:0000256" key="1">
    <source>
        <dbReference type="ARBA" id="ARBA00022387"/>
    </source>
</evidence>
<evidence type="ECO:0000256" key="5">
    <source>
        <dbReference type="SAM" id="MobiDB-lite"/>
    </source>
</evidence>
<dbReference type="InterPro" id="IPR009011">
    <property type="entry name" value="Man6P_isomerase_rcpt-bd_dom_sf"/>
</dbReference>
<dbReference type="Proteomes" id="UP000032304">
    <property type="component" value="Chromosome 13"/>
</dbReference>
<feature type="compositionally biased region" description="Basic and acidic residues" evidence="5">
    <location>
        <begin position="120"/>
        <end position="157"/>
    </location>
</feature>
<dbReference type="PROSITE" id="PS51914">
    <property type="entry name" value="MRH"/>
    <property type="match status" value="1"/>
</dbReference>
<dbReference type="Pfam" id="PF12999">
    <property type="entry name" value="PRKCSH-like"/>
    <property type="match status" value="1"/>
</dbReference>
<dbReference type="OMA" id="GICEDCC"/>
<dbReference type="InterPro" id="IPR028146">
    <property type="entry name" value="PRKCSH_N"/>
</dbReference>
<keyword evidence="9" id="KW-1185">Reference proteome</keyword>
<dbReference type="Gramene" id="KJB83981">
    <property type="protein sequence ID" value="KJB83981"/>
    <property type="gene ID" value="B456_013G245500"/>
</dbReference>
<evidence type="ECO:0000259" key="7">
    <source>
        <dbReference type="PROSITE" id="PS51914"/>
    </source>
</evidence>
<dbReference type="PANTHER" id="PTHR12630">
    <property type="entry name" value="N-LINKED OLIGOSACCHARIDE PROCESSING"/>
    <property type="match status" value="1"/>
</dbReference>
<evidence type="ECO:0000256" key="3">
    <source>
        <dbReference type="ARBA" id="ARBA00022824"/>
    </source>
</evidence>
<dbReference type="InterPro" id="IPR039794">
    <property type="entry name" value="Gtb1-like"/>
</dbReference>
<dbReference type="GO" id="GO:0017177">
    <property type="term" value="C:glucosidase II complex"/>
    <property type="evidence" value="ECO:0007669"/>
    <property type="project" value="TreeGrafter"/>
</dbReference>
<keyword evidence="2 6" id="KW-0732">Signal</keyword>
<evidence type="ECO:0000256" key="6">
    <source>
        <dbReference type="SAM" id="SignalP"/>
    </source>
</evidence>
<evidence type="ECO:0000256" key="2">
    <source>
        <dbReference type="ARBA" id="ARBA00022729"/>
    </source>
</evidence>
<accession>A0A0D2VJD0</accession>
<reference evidence="8 9" key="1">
    <citation type="journal article" date="2012" name="Nature">
        <title>Repeated polyploidization of Gossypium genomes and the evolution of spinnable cotton fibres.</title>
        <authorList>
            <person name="Paterson A.H."/>
            <person name="Wendel J.F."/>
            <person name="Gundlach H."/>
            <person name="Guo H."/>
            <person name="Jenkins J."/>
            <person name="Jin D."/>
            <person name="Llewellyn D."/>
            <person name="Showmaker K.C."/>
            <person name="Shu S."/>
            <person name="Udall J."/>
            <person name="Yoo M.J."/>
            <person name="Byers R."/>
            <person name="Chen W."/>
            <person name="Doron-Faigenboim A."/>
            <person name="Duke M.V."/>
            <person name="Gong L."/>
            <person name="Grimwood J."/>
            <person name="Grover C."/>
            <person name="Grupp K."/>
            <person name="Hu G."/>
            <person name="Lee T.H."/>
            <person name="Li J."/>
            <person name="Lin L."/>
            <person name="Liu T."/>
            <person name="Marler B.S."/>
            <person name="Page J.T."/>
            <person name="Roberts A.W."/>
            <person name="Romanel E."/>
            <person name="Sanders W.S."/>
            <person name="Szadkowski E."/>
            <person name="Tan X."/>
            <person name="Tang H."/>
            <person name="Xu C."/>
            <person name="Wang J."/>
            <person name="Wang Z."/>
            <person name="Zhang D."/>
            <person name="Zhang L."/>
            <person name="Ashrafi H."/>
            <person name="Bedon F."/>
            <person name="Bowers J.E."/>
            <person name="Brubaker C.L."/>
            <person name="Chee P.W."/>
            <person name="Das S."/>
            <person name="Gingle A.R."/>
            <person name="Haigler C.H."/>
            <person name="Harker D."/>
            <person name="Hoffmann L.V."/>
            <person name="Hovav R."/>
            <person name="Jones D.C."/>
            <person name="Lemke C."/>
            <person name="Mansoor S."/>
            <person name="ur Rahman M."/>
            <person name="Rainville L.N."/>
            <person name="Rambani A."/>
            <person name="Reddy U.K."/>
            <person name="Rong J.K."/>
            <person name="Saranga Y."/>
            <person name="Scheffler B.E."/>
            <person name="Scheffler J.A."/>
            <person name="Stelly D.M."/>
            <person name="Triplett B.A."/>
            <person name="Van Deynze A."/>
            <person name="Vaslin M.F."/>
            <person name="Waghmare V.N."/>
            <person name="Walford S.A."/>
            <person name="Wright R.J."/>
            <person name="Zaki E.A."/>
            <person name="Zhang T."/>
            <person name="Dennis E.S."/>
            <person name="Mayer K.F."/>
            <person name="Peterson D.G."/>
            <person name="Rokhsar D.S."/>
            <person name="Wang X."/>
            <person name="Schmutz J."/>
        </authorList>
    </citation>
    <scope>NUCLEOTIDE SEQUENCE [LARGE SCALE GENOMIC DNA]</scope>
</reference>
<feature type="chain" id="PRO_5002266021" description="Glucosidase 2 subunit beta" evidence="6">
    <location>
        <begin position="22"/>
        <end position="529"/>
    </location>
</feature>
<feature type="signal peptide" evidence="6">
    <location>
        <begin position="1"/>
        <end position="21"/>
    </location>
</feature>
<evidence type="ECO:0000313" key="9">
    <source>
        <dbReference type="Proteomes" id="UP000032304"/>
    </source>
</evidence>
<keyword evidence="4" id="KW-1015">Disulfide bond</keyword>
<evidence type="ECO:0000313" key="8">
    <source>
        <dbReference type="EMBL" id="KJB83981.1"/>
    </source>
</evidence>
<protein>
    <recommendedName>
        <fullName evidence="1">Glucosidase 2 subunit beta</fullName>
    </recommendedName>
</protein>
<organism evidence="8 9">
    <name type="scientific">Gossypium raimondii</name>
    <name type="common">Peruvian cotton</name>
    <name type="synonym">Gossypium klotzschianum subsp. raimondii</name>
    <dbReference type="NCBI Taxonomy" id="29730"/>
    <lineage>
        <taxon>Eukaryota</taxon>
        <taxon>Viridiplantae</taxon>
        <taxon>Streptophyta</taxon>
        <taxon>Embryophyta</taxon>
        <taxon>Tracheophyta</taxon>
        <taxon>Spermatophyta</taxon>
        <taxon>Magnoliopsida</taxon>
        <taxon>eudicotyledons</taxon>
        <taxon>Gunneridae</taxon>
        <taxon>Pentapetalae</taxon>
        <taxon>rosids</taxon>
        <taxon>malvids</taxon>
        <taxon>Malvales</taxon>
        <taxon>Malvaceae</taxon>
        <taxon>Malvoideae</taxon>
        <taxon>Gossypium</taxon>
    </lineage>
</organism>
<feature type="compositionally biased region" description="Basic and acidic residues" evidence="5">
    <location>
        <begin position="180"/>
        <end position="191"/>
    </location>
</feature>
<keyword evidence="3" id="KW-0256">Endoplasmic reticulum</keyword>
<feature type="domain" description="MRH" evidence="7">
    <location>
        <begin position="410"/>
        <end position="505"/>
    </location>
</feature>
<dbReference type="InterPro" id="IPR044865">
    <property type="entry name" value="MRH_dom"/>
</dbReference>
<proteinExistence type="predicted"/>
<feature type="region of interest" description="Disordered" evidence="5">
    <location>
        <begin position="120"/>
        <end position="334"/>
    </location>
</feature>
<dbReference type="EMBL" id="CM001752">
    <property type="protein sequence ID" value="KJB83981.1"/>
    <property type="molecule type" value="Genomic_DNA"/>
</dbReference>
<feature type="compositionally biased region" description="Polar residues" evidence="5">
    <location>
        <begin position="249"/>
        <end position="258"/>
    </location>
</feature>
<sequence>MRVYSIFILFFIDSFLPSSSSSSSSKHHFLGISPQDENYYKSSSDTISCKDGSNKFSKSQFNDDFCDCLDGTDEPGTSACPTAKFYCKNAGHIPQFLFSSRVNDGICEHKELIEKEEEKVRLQKEKEEKGKREAEEDLREKGKADKEGKVEHEKVEEEASTENQLTESSHDDIIGNVEDSSSKEHALENTHESASPTTEDVSSVATEIADDAGSKISPDVDKKENEVLSDISEGISREELGRIVASRWTGESTKNQGSNKDHADDSHEETPKDTHDEQYDHHATDTVVDTGKDDNEKYDYEIDDEQDESYEEESHDDMSSYNYDDEPDLSDTTSSYNSSWLEKIQQKARNILKAFNLFQTPVNLTEAATVRKEYVDSSTKLSKIQSRISKLKEKLKHDFGPEKEFYAFYGHCFETNQTKYVYKVCPYKQASQEEGYTSTSLGNWDKFEDSYRMMVFSNGENCWNGPDRSMKVKLRCGLKNEITDVDEPSRCEYVAVLSTPAVCLEDKLKELQHKLDLMNKEQPREHDEL</sequence>
<name>A0A0D2VJD0_GOSRA</name>
<dbReference type="PANTHER" id="PTHR12630:SF1">
    <property type="entry name" value="GLUCOSIDASE 2 SUBUNIT BETA"/>
    <property type="match status" value="1"/>
</dbReference>
<evidence type="ECO:0000256" key="4">
    <source>
        <dbReference type="ARBA" id="ARBA00023157"/>
    </source>
</evidence>
<dbReference type="InterPro" id="IPR036607">
    <property type="entry name" value="PRKCSH"/>
</dbReference>
<gene>
    <name evidence="8" type="ORF">B456_013G245500</name>
</gene>
<feature type="compositionally biased region" description="Basic and acidic residues" evidence="5">
    <location>
        <begin position="259"/>
        <end position="300"/>
    </location>
</feature>